<keyword evidence="1" id="KW-0812">Transmembrane</keyword>
<evidence type="ECO:0000256" key="1">
    <source>
        <dbReference type="SAM" id="Phobius"/>
    </source>
</evidence>
<feature type="transmembrane region" description="Helical" evidence="1">
    <location>
        <begin position="20"/>
        <end position="40"/>
    </location>
</feature>
<dbReference type="RefSeq" id="WP_020195687.1">
    <property type="nucleotide sequence ID" value="NZ_BAOH01000027.1"/>
</dbReference>
<dbReference type="Proteomes" id="UP000031586">
    <property type="component" value="Unassembled WGS sequence"/>
</dbReference>
<feature type="transmembrane region" description="Helical" evidence="1">
    <location>
        <begin position="136"/>
        <end position="162"/>
    </location>
</feature>
<dbReference type="PATRIC" id="fig|1229493.5.peg.4330"/>
<sequence>MNHQRISNTISFKGRGGEFFGIWIVNVLLSIVTLGIYSAWAKVRTKRYFYGNTYIDGDNFEYHAEPMQILKGRLVALAIVLLWGIANSFIPQLALVLLLLFYVALPWLLWSNARFDSAMTSYRNVHFSFNSSLKDAYISILGRGFGAALAVMVFIGICVAVASVSQAASVILGLCSVVVMAALYGWVVVGVQRYFVNGYRYGDWQFSGELETSFFVKTYLKAVAIGLSTAVALAIVAVIVMVGSSGLMEAATGDLASLNESSPVITMVVMYLGMIGLTIGLTAYTATRTRNYLFSQMKLEKEGQEENNFTFKSTYTVDGYMWLIISNFLLQVVTLSIARPWVMVRTSRYVADKTIVVGDMSQLKAADQDSKVKSAISDEVAQAFDLGVGIG</sequence>
<dbReference type="EMBL" id="JPRD01000005">
    <property type="protein sequence ID" value="KIF54680.1"/>
    <property type="molecule type" value="Genomic_DNA"/>
</dbReference>
<reference evidence="2 3" key="1">
    <citation type="submission" date="2014-07" db="EMBL/GenBank/DDBJ databases">
        <title>Unique and conserved regions in Vibrio harveyi and related species in comparison with the shrimp pathogen Vibrio harveyi CAIM 1792.</title>
        <authorList>
            <person name="Espinoza-Valles I."/>
            <person name="Vora G."/>
            <person name="Leekitcharoenphon P."/>
            <person name="Ussery D."/>
            <person name="Hoj L."/>
            <person name="Gomez-Gil B."/>
        </authorList>
    </citation>
    <scope>NUCLEOTIDE SEQUENCE [LARGE SCALE GENOMIC DNA]</scope>
    <source>
        <strain evidence="3">CAIM 1854 / LMG 25443</strain>
    </source>
</reference>
<feature type="transmembrane region" description="Helical" evidence="1">
    <location>
        <begin position="264"/>
        <end position="286"/>
    </location>
</feature>
<accession>A0A0C1ZC16</accession>
<evidence type="ECO:0000313" key="2">
    <source>
        <dbReference type="EMBL" id="KIF54680.1"/>
    </source>
</evidence>
<feature type="transmembrane region" description="Helical" evidence="1">
    <location>
        <begin position="219"/>
        <end position="243"/>
    </location>
</feature>
<dbReference type="Pfam" id="PF05987">
    <property type="entry name" value="DUF898"/>
    <property type="match status" value="1"/>
</dbReference>
<comment type="caution">
    <text evidence="2">The sequence shown here is derived from an EMBL/GenBank/DDBJ whole genome shotgun (WGS) entry which is preliminary data.</text>
</comment>
<organism evidence="2 3">
    <name type="scientific">Vibrio owensii CAIM 1854 = LMG 25443</name>
    <dbReference type="NCBI Taxonomy" id="1229493"/>
    <lineage>
        <taxon>Bacteria</taxon>
        <taxon>Pseudomonadati</taxon>
        <taxon>Pseudomonadota</taxon>
        <taxon>Gammaproteobacteria</taxon>
        <taxon>Vibrionales</taxon>
        <taxon>Vibrionaceae</taxon>
        <taxon>Vibrio</taxon>
    </lineage>
</organism>
<feature type="transmembrane region" description="Helical" evidence="1">
    <location>
        <begin position="74"/>
        <end position="105"/>
    </location>
</feature>
<protein>
    <submittedName>
        <fullName evidence="2">Membrane protein</fullName>
    </submittedName>
</protein>
<gene>
    <name evidence="2" type="ORF">H735_01740</name>
</gene>
<keyword evidence="1" id="KW-0472">Membrane</keyword>
<evidence type="ECO:0000313" key="3">
    <source>
        <dbReference type="Proteomes" id="UP000031586"/>
    </source>
</evidence>
<dbReference type="InterPro" id="IPR010295">
    <property type="entry name" value="DUF898"/>
</dbReference>
<feature type="transmembrane region" description="Helical" evidence="1">
    <location>
        <begin position="319"/>
        <end position="338"/>
    </location>
</feature>
<dbReference type="AlphaFoldDB" id="A0A0C1ZC16"/>
<proteinExistence type="predicted"/>
<name>A0A0C1ZC16_9VIBR</name>
<feature type="transmembrane region" description="Helical" evidence="1">
    <location>
        <begin position="169"/>
        <end position="189"/>
    </location>
</feature>
<keyword evidence="1" id="KW-1133">Transmembrane helix</keyword>